<keyword evidence="6" id="KW-1185">Reference proteome</keyword>
<dbReference type="SUPFAM" id="SSF48576">
    <property type="entry name" value="Terpenoid synthases"/>
    <property type="match status" value="1"/>
</dbReference>
<evidence type="ECO:0000256" key="3">
    <source>
        <dbReference type="ARBA" id="ARBA00022842"/>
    </source>
</evidence>
<dbReference type="PANTHER" id="PTHR12001">
    <property type="entry name" value="GERANYLGERANYL PYROPHOSPHATE SYNTHASE"/>
    <property type="match status" value="1"/>
</dbReference>
<dbReference type="GO" id="GO:0033386">
    <property type="term" value="P:geranylgeranyl diphosphate biosynthetic process"/>
    <property type="evidence" value="ECO:0007669"/>
    <property type="project" value="EnsemblFungi"/>
</dbReference>
<evidence type="ECO:0000256" key="4">
    <source>
        <dbReference type="RuleBase" id="RU004466"/>
    </source>
</evidence>
<keyword evidence="2" id="KW-0479">Metal-binding</keyword>
<comment type="similarity">
    <text evidence="4">Belongs to the FPP/GGPP synthase family.</text>
</comment>
<sequence>MDIGKRVSFEGHACWDVQSETILRRPYDYLANNPGKQSISLVIESFNRILQAPHEKLDLICESAEILHQVSLLIDDVEDYAMLRRGQPTAHIKFGVPSTINSSSYMIFVVAQNLMSLEETTEASKHVQEIFTEELLYLHRGQGLDIYWRDEHKCPTELEYLNMVMDKTGGLFRMAVRLLELSTSGLKSFENSSPQTLSPLVAVANVMGAIYQIRDDYLNLKSTKYVSSKGFCEDLTEGKFSFPVIHSLATGKDGDKLLEILKLHTNDIELKKQALSYMDSTNSFDYTKDTLRNLHAKGNELVDKVEQMYEFQEDPKVYTTGLRKVLAKLADVSNV</sequence>
<dbReference type="PANTHER" id="PTHR12001:SF44">
    <property type="entry name" value="GERANYLGERANYL PYROPHOSPHATE SYNTHASE"/>
    <property type="match status" value="1"/>
</dbReference>
<reference evidence="5" key="1">
    <citation type="submission" date="2013-12" db="EMBL/GenBank/DDBJ databases">
        <authorList>
            <person name="Genoscope - CEA"/>
        </authorList>
    </citation>
    <scope>NUCLEOTIDE SEQUENCE</scope>
    <source>
        <strain evidence="5">CBS 1993</strain>
    </source>
</reference>
<dbReference type="GO" id="GO:0046872">
    <property type="term" value="F:metal ion binding"/>
    <property type="evidence" value="ECO:0007669"/>
    <property type="project" value="UniProtKB-KW"/>
</dbReference>
<dbReference type="InterPro" id="IPR008949">
    <property type="entry name" value="Isoprenoid_synthase_dom_sf"/>
</dbReference>
<name>W6MRN4_9ASCO</name>
<dbReference type="Gene3D" id="1.10.600.10">
    <property type="entry name" value="Farnesyl Diphosphate Synthase"/>
    <property type="match status" value="1"/>
</dbReference>
<organism evidence="5 6">
    <name type="scientific">Kuraishia capsulata CBS 1993</name>
    <dbReference type="NCBI Taxonomy" id="1382522"/>
    <lineage>
        <taxon>Eukaryota</taxon>
        <taxon>Fungi</taxon>
        <taxon>Dikarya</taxon>
        <taxon>Ascomycota</taxon>
        <taxon>Saccharomycotina</taxon>
        <taxon>Pichiomycetes</taxon>
        <taxon>Pichiales</taxon>
        <taxon>Pichiaceae</taxon>
        <taxon>Kuraishia</taxon>
    </lineage>
</organism>
<dbReference type="RefSeq" id="XP_022461417.1">
    <property type="nucleotide sequence ID" value="XM_022600613.1"/>
</dbReference>
<accession>W6MRN4</accession>
<dbReference type="OrthoDB" id="6921389at2759"/>
<dbReference type="Pfam" id="PF00348">
    <property type="entry name" value="polyprenyl_synt"/>
    <property type="match status" value="1"/>
</dbReference>
<protein>
    <submittedName>
        <fullName evidence="5">Uncharacterized protein</fullName>
    </submittedName>
</protein>
<dbReference type="EMBL" id="HG793130">
    <property type="protein sequence ID" value="CDK29431.1"/>
    <property type="molecule type" value="Genomic_DNA"/>
</dbReference>
<dbReference type="InterPro" id="IPR000092">
    <property type="entry name" value="Polyprenyl_synt"/>
</dbReference>
<evidence type="ECO:0000313" key="6">
    <source>
        <dbReference type="Proteomes" id="UP000019384"/>
    </source>
</evidence>
<gene>
    <name evidence="5" type="ORF">KUCA_T00005419001</name>
</gene>
<dbReference type="InterPro" id="IPR033749">
    <property type="entry name" value="Polyprenyl_synt_CS"/>
</dbReference>
<dbReference type="GO" id="GO:0004311">
    <property type="term" value="F:geranylgeranyl diphosphate synthase activity"/>
    <property type="evidence" value="ECO:0007669"/>
    <property type="project" value="EnsemblFungi"/>
</dbReference>
<proteinExistence type="inferred from homology"/>
<evidence type="ECO:0000256" key="2">
    <source>
        <dbReference type="ARBA" id="ARBA00022723"/>
    </source>
</evidence>
<keyword evidence="1 4" id="KW-0808">Transferase</keyword>
<dbReference type="HOGENOM" id="CLU_014015_6_0_1"/>
<keyword evidence="3" id="KW-0460">Magnesium</keyword>
<dbReference type="CDD" id="cd00685">
    <property type="entry name" value="Trans_IPPS_HT"/>
    <property type="match status" value="1"/>
</dbReference>
<evidence type="ECO:0000256" key="1">
    <source>
        <dbReference type="ARBA" id="ARBA00022679"/>
    </source>
</evidence>
<dbReference type="PROSITE" id="PS00723">
    <property type="entry name" value="POLYPRENYL_SYNTHASE_1"/>
    <property type="match status" value="1"/>
</dbReference>
<reference evidence="5" key="2">
    <citation type="submission" date="2014-02" db="EMBL/GenBank/DDBJ databases">
        <title>Complete DNA sequence of /Kuraishia capsulata/ illustrates novel genomic features among budding yeasts (/Saccharomycotina/).</title>
        <authorList>
            <person name="Morales L."/>
            <person name="Noel B."/>
            <person name="Porcel B."/>
            <person name="Marcet-Houben M."/>
            <person name="Hullo M-F."/>
            <person name="Sacerdot C."/>
            <person name="Tekaia F."/>
            <person name="Leh-Louis V."/>
            <person name="Despons L."/>
            <person name="Khanna V."/>
            <person name="Aury J-M."/>
            <person name="Barbe V."/>
            <person name="Couloux A."/>
            <person name="Labadie K."/>
            <person name="Pelletier E."/>
            <person name="Souciet J-L."/>
            <person name="Boekhout T."/>
            <person name="Gabaldon T."/>
            <person name="Wincker P."/>
            <person name="Dujon B."/>
        </authorList>
    </citation>
    <scope>NUCLEOTIDE SEQUENCE</scope>
    <source>
        <strain evidence="5">CBS 1993</strain>
    </source>
</reference>
<dbReference type="Proteomes" id="UP000019384">
    <property type="component" value="Unassembled WGS sequence"/>
</dbReference>
<dbReference type="AlphaFoldDB" id="W6MRN4"/>
<dbReference type="PROSITE" id="PS00444">
    <property type="entry name" value="POLYPRENYL_SYNTHASE_2"/>
    <property type="match status" value="1"/>
</dbReference>
<evidence type="ECO:0000313" key="5">
    <source>
        <dbReference type="EMBL" id="CDK29431.1"/>
    </source>
</evidence>
<dbReference type="GeneID" id="34522805"/>
<dbReference type="STRING" id="1382522.W6MRN4"/>
<dbReference type="SFLD" id="SFLDS00005">
    <property type="entry name" value="Isoprenoid_Synthase_Type_I"/>
    <property type="match status" value="1"/>
</dbReference>